<evidence type="ECO:0000256" key="1">
    <source>
        <dbReference type="SAM" id="MobiDB-lite"/>
    </source>
</evidence>
<name>A0A3N4JK31_9PEZI</name>
<evidence type="ECO:0000313" key="3">
    <source>
        <dbReference type="Proteomes" id="UP000276215"/>
    </source>
</evidence>
<protein>
    <submittedName>
        <fullName evidence="2">Uncharacterized protein</fullName>
    </submittedName>
</protein>
<gene>
    <name evidence="2" type="ORF">L873DRAFT_1790202</name>
</gene>
<feature type="region of interest" description="Disordered" evidence="1">
    <location>
        <begin position="102"/>
        <end position="171"/>
    </location>
</feature>
<keyword evidence="3" id="KW-1185">Reference proteome</keyword>
<proteinExistence type="predicted"/>
<dbReference type="EMBL" id="ML120394">
    <property type="protein sequence ID" value="RPA98622.1"/>
    <property type="molecule type" value="Genomic_DNA"/>
</dbReference>
<dbReference type="OrthoDB" id="10515404at2759"/>
<dbReference type="Proteomes" id="UP000276215">
    <property type="component" value="Unassembled WGS sequence"/>
</dbReference>
<sequence length="171" mass="18635">MAPTNTLSTNTPMRPYISRVMSSEIRRARYVSSGLSQLEAWAYSSHRRPLDTSAIQMHQFVAQSSGETPFERFLAWDPVEDPNVLYARPAIAEAIRRNAAVVAAPNALPEPDGDEHDATEDEQDDREDDADDEEMNDDGSQSDDDGSDSDDDGADSDGDGDDAGGIQIEGK</sequence>
<feature type="compositionally biased region" description="Acidic residues" evidence="1">
    <location>
        <begin position="111"/>
        <end position="162"/>
    </location>
</feature>
<accession>A0A3N4JK31</accession>
<dbReference type="AlphaFoldDB" id="A0A3N4JK31"/>
<reference evidence="2 3" key="1">
    <citation type="journal article" date="2018" name="Nat. Ecol. Evol.">
        <title>Pezizomycetes genomes reveal the molecular basis of ectomycorrhizal truffle lifestyle.</title>
        <authorList>
            <person name="Murat C."/>
            <person name="Payen T."/>
            <person name="Noel B."/>
            <person name="Kuo A."/>
            <person name="Morin E."/>
            <person name="Chen J."/>
            <person name="Kohler A."/>
            <person name="Krizsan K."/>
            <person name="Balestrini R."/>
            <person name="Da Silva C."/>
            <person name="Montanini B."/>
            <person name="Hainaut M."/>
            <person name="Levati E."/>
            <person name="Barry K.W."/>
            <person name="Belfiori B."/>
            <person name="Cichocki N."/>
            <person name="Clum A."/>
            <person name="Dockter R.B."/>
            <person name="Fauchery L."/>
            <person name="Guy J."/>
            <person name="Iotti M."/>
            <person name="Le Tacon F."/>
            <person name="Lindquist E.A."/>
            <person name="Lipzen A."/>
            <person name="Malagnac F."/>
            <person name="Mello A."/>
            <person name="Molinier V."/>
            <person name="Miyauchi S."/>
            <person name="Poulain J."/>
            <person name="Riccioni C."/>
            <person name="Rubini A."/>
            <person name="Sitrit Y."/>
            <person name="Splivallo R."/>
            <person name="Traeger S."/>
            <person name="Wang M."/>
            <person name="Zifcakova L."/>
            <person name="Wipf D."/>
            <person name="Zambonelli A."/>
            <person name="Paolocci F."/>
            <person name="Nowrousian M."/>
            <person name="Ottonello S."/>
            <person name="Baldrian P."/>
            <person name="Spatafora J.W."/>
            <person name="Henrissat B."/>
            <person name="Nagy L.G."/>
            <person name="Aury J.M."/>
            <person name="Wincker P."/>
            <person name="Grigoriev I.V."/>
            <person name="Bonfante P."/>
            <person name="Martin F.M."/>
        </authorList>
    </citation>
    <scope>NUCLEOTIDE SEQUENCE [LARGE SCALE GENOMIC DNA]</scope>
    <source>
        <strain evidence="2 3">120613-1</strain>
    </source>
</reference>
<evidence type="ECO:0000313" key="2">
    <source>
        <dbReference type="EMBL" id="RPA98622.1"/>
    </source>
</evidence>
<organism evidence="2 3">
    <name type="scientific">Choiromyces venosus 120613-1</name>
    <dbReference type="NCBI Taxonomy" id="1336337"/>
    <lineage>
        <taxon>Eukaryota</taxon>
        <taxon>Fungi</taxon>
        <taxon>Dikarya</taxon>
        <taxon>Ascomycota</taxon>
        <taxon>Pezizomycotina</taxon>
        <taxon>Pezizomycetes</taxon>
        <taxon>Pezizales</taxon>
        <taxon>Tuberaceae</taxon>
        <taxon>Choiromyces</taxon>
    </lineage>
</organism>